<keyword evidence="9" id="KW-1185">Reference proteome</keyword>
<evidence type="ECO:0000256" key="1">
    <source>
        <dbReference type="ARBA" id="ARBA00004651"/>
    </source>
</evidence>
<feature type="chain" id="PRO_5024452848" description="Single Cache domain-containing protein" evidence="6">
    <location>
        <begin position="25"/>
        <end position="155"/>
    </location>
</feature>
<dbReference type="EMBL" id="AP021874">
    <property type="protein sequence ID" value="BBO70322.1"/>
    <property type="molecule type" value="Genomic_DNA"/>
</dbReference>
<dbReference type="SMART" id="SM01049">
    <property type="entry name" value="Cache_2"/>
    <property type="match status" value="1"/>
</dbReference>
<evidence type="ECO:0000256" key="2">
    <source>
        <dbReference type="ARBA" id="ARBA00022475"/>
    </source>
</evidence>
<organism evidence="8 9">
    <name type="scientific">Desulfosarcina alkanivorans</name>
    <dbReference type="NCBI Taxonomy" id="571177"/>
    <lineage>
        <taxon>Bacteria</taxon>
        <taxon>Pseudomonadati</taxon>
        <taxon>Thermodesulfobacteriota</taxon>
        <taxon>Desulfobacteria</taxon>
        <taxon>Desulfobacterales</taxon>
        <taxon>Desulfosarcinaceae</taxon>
        <taxon>Desulfosarcina</taxon>
    </lineage>
</organism>
<dbReference type="RefSeq" id="WP_155318280.1">
    <property type="nucleotide sequence ID" value="NZ_AP021874.1"/>
</dbReference>
<dbReference type="Proteomes" id="UP000427906">
    <property type="component" value="Chromosome"/>
</dbReference>
<name>A0A5K7YKS4_9BACT</name>
<keyword evidence="2" id="KW-1003">Cell membrane</keyword>
<evidence type="ECO:0000256" key="4">
    <source>
        <dbReference type="ARBA" id="ARBA00022989"/>
    </source>
</evidence>
<evidence type="ECO:0000259" key="7">
    <source>
        <dbReference type="SMART" id="SM01049"/>
    </source>
</evidence>
<keyword evidence="5" id="KW-0472">Membrane</keyword>
<protein>
    <recommendedName>
        <fullName evidence="7">Single Cache domain-containing protein</fullName>
    </recommendedName>
</protein>
<evidence type="ECO:0000256" key="6">
    <source>
        <dbReference type="SAM" id="SignalP"/>
    </source>
</evidence>
<dbReference type="InterPro" id="IPR033480">
    <property type="entry name" value="sCache_2"/>
</dbReference>
<feature type="signal peptide" evidence="6">
    <location>
        <begin position="1"/>
        <end position="24"/>
    </location>
</feature>
<dbReference type="Pfam" id="PF08269">
    <property type="entry name" value="dCache_2"/>
    <property type="match status" value="1"/>
</dbReference>
<reference evidence="8 9" key="1">
    <citation type="submission" date="2019-11" db="EMBL/GenBank/DDBJ databases">
        <title>Comparative genomics of hydrocarbon-degrading Desulfosarcina strains.</title>
        <authorList>
            <person name="Watanabe M."/>
            <person name="Kojima H."/>
            <person name="Fukui M."/>
        </authorList>
    </citation>
    <scope>NUCLEOTIDE SEQUENCE [LARGE SCALE GENOMIC DNA]</scope>
    <source>
        <strain evidence="8 9">PL12</strain>
    </source>
</reference>
<feature type="domain" description="Single Cache" evidence="7">
    <location>
        <begin position="29"/>
        <end position="106"/>
    </location>
</feature>
<evidence type="ECO:0000256" key="5">
    <source>
        <dbReference type="ARBA" id="ARBA00023136"/>
    </source>
</evidence>
<dbReference type="CDD" id="cd18774">
    <property type="entry name" value="PDC2_HK_sensor"/>
    <property type="match status" value="1"/>
</dbReference>
<evidence type="ECO:0000256" key="3">
    <source>
        <dbReference type="ARBA" id="ARBA00022692"/>
    </source>
</evidence>
<keyword evidence="6" id="KW-0732">Signal</keyword>
<sequence length="155" mass="17043">MKKSIQTTAIVIMLIACFAALGWAEGATKEEVLAKCEAAAKLIQEKGVEMASQTIGDKEGPFVWKDTYVFLMDLDGKMIAHPIKPELTQRDNLLQVADTDGKPLFVEFVQVAGNKGEGWVDYMWPKPGEDKPAAKSSFIQRVKGTPYFVGAGIYK</sequence>
<dbReference type="PROSITE" id="PS51257">
    <property type="entry name" value="PROKAR_LIPOPROTEIN"/>
    <property type="match status" value="1"/>
</dbReference>
<evidence type="ECO:0000313" key="8">
    <source>
        <dbReference type="EMBL" id="BBO70322.1"/>
    </source>
</evidence>
<proteinExistence type="predicted"/>
<dbReference type="GO" id="GO:0005886">
    <property type="term" value="C:plasma membrane"/>
    <property type="evidence" value="ECO:0007669"/>
    <property type="project" value="UniProtKB-SubCell"/>
</dbReference>
<dbReference type="KEGG" id="dalk:DSCA_42520"/>
<keyword evidence="4" id="KW-1133">Transmembrane helix</keyword>
<dbReference type="InterPro" id="IPR004010">
    <property type="entry name" value="Double_Cache_2"/>
</dbReference>
<evidence type="ECO:0000313" key="9">
    <source>
        <dbReference type="Proteomes" id="UP000427906"/>
    </source>
</evidence>
<keyword evidence="3" id="KW-0812">Transmembrane</keyword>
<accession>A0A5K7YKS4</accession>
<gene>
    <name evidence="8" type="ORF">DSCA_42520</name>
</gene>
<dbReference type="Gene3D" id="3.30.450.20">
    <property type="entry name" value="PAS domain"/>
    <property type="match status" value="1"/>
</dbReference>
<comment type="subcellular location">
    <subcellularLocation>
        <location evidence="1">Cell membrane</location>
        <topology evidence="1">Multi-pass membrane protein</topology>
    </subcellularLocation>
</comment>
<dbReference type="OrthoDB" id="9791237at2"/>
<dbReference type="AlphaFoldDB" id="A0A5K7YKS4"/>